<dbReference type="Proteomes" id="UP001516400">
    <property type="component" value="Unassembled WGS sequence"/>
</dbReference>
<dbReference type="SMART" id="SM00587">
    <property type="entry name" value="CHK"/>
    <property type="match status" value="1"/>
</dbReference>
<dbReference type="SUPFAM" id="SSF56112">
    <property type="entry name" value="Protein kinase-like (PK-like)"/>
    <property type="match status" value="1"/>
</dbReference>
<dbReference type="PANTHER" id="PTHR11012">
    <property type="entry name" value="PROTEIN KINASE-LIKE DOMAIN-CONTAINING"/>
    <property type="match status" value="1"/>
</dbReference>
<organism evidence="2 3">
    <name type="scientific">Cryptolaemus montrouzieri</name>
    <dbReference type="NCBI Taxonomy" id="559131"/>
    <lineage>
        <taxon>Eukaryota</taxon>
        <taxon>Metazoa</taxon>
        <taxon>Ecdysozoa</taxon>
        <taxon>Arthropoda</taxon>
        <taxon>Hexapoda</taxon>
        <taxon>Insecta</taxon>
        <taxon>Pterygota</taxon>
        <taxon>Neoptera</taxon>
        <taxon>Endopterygota</taxon>
        <taxon>Coleoptera</taxon>
        <taxon>Polyphaga</taxon>
        <taxon>Cucujiformia</taxon>
        <taxon>Coccinelloidea</taxon>
        <taxon>Coccinellidae</taxon>
        <taxon>Scymninae</taxon>
        <taxon>Scymnini</taxon>
        <taxon>Cryptolaemus</taxon>
    </lineage>
</organism>
<keyword evidence="3" id="KW-1185">Reference proteome</keyword>
<gene>
    <name evidence="2" type="ORF">HHI36_011972</name>
</gene>
<feature type="domain" description="CHK kinase-like" evidence="1">
    <location>
        <begin position="136"/>
        <end position="330"/>
    </location>
</feature>
<dbReference type="PANTHER" id="PTHR11012:SF55">
    <property type="entry name" value="BHLH DOMAIN-CONTAINING PROTEIN"/>
    <property type="match status" value="1"/>
</dbReference>
<accession>A0ABD2NCW6</accession>
<evidence type="ECO:0000313" key="2">
    <source>
        <dbReference type="EMBL" id="KAL3276600.1"/>
    </source>
</evidence>
<dbReference type="InterPro" id="IPR011009">
    <property type="entry name" value="Kinase-like_dom_sf"/>
</dbReference>
<dbReference type="AlphaFoldDB" id="A0ABD2NCW6"/>
<protein>
    <recommendedName>
        <fullName evidence="1">CHK kinase-like domain-containing protein</fullName>
    </recommendedName>
</protein>
<dbReference type="Pfam" id="PF02958">
    <property type="entry name" value="EcKL"/>
    <property type="match status" value="1"/>
</dbReference>
<name>A0ABD2NCW6_9CUCU</name>
<proteinExistence type="predicted"/>
<dbReference type="Gene3D" id="3.90.1200.10">
    <property type="match status" value="1"/>
</dbReference>
<comment type="caution">
    <text evidence="2">The sequence shown here is derived from an EMBL/GenBank/DDBJ whole genome shotgun (WGS) entry which is preliminary data.</text>
</comment>
<reference evidence="2 3" key="1">
    <citation type="journal article" date="2021" name="BMC Biol.">
        <title>Horizontally acquired antibacterial genes associated with adaptive radiation of ladybird beetles.</title>
        <authorList>
            <person name="Li H.S."/>
            <person name="Tang X.F."/>
            <person name="Huang Y.H."/>
            <person name="Xu Z.Y."/>
            <person name="Chen M.L."/>
            <person name="Du X.Y."/>
            <person name="Qiu B.Y."/>
            <person name="Chen P.T."/>
            <person name="Zhang W."/>
            <person name="Slipinski A."/>
            <person name="Escalona H.E."/>
            <person name="Waterhouse R.M."/>
            <person name="Zwick A."/>
            <person name="Pang H."/>
        </authorList>
    </citation>
    <scope>NUCLEOTIDE SEQUENCE [LARGE SCALE GENOMIC DNA]</scope>
    <source>
        <strain evidence="2">SYSU2018</strain>
    </source>
</reference>
<dbReference type="EMBL" id="JABFTP020000103">
    <property type="protein sequence ID" value="KAL3276600.1"/>
    <property type="molecule type" value="Genomic_DNA"/>
</dbReference>
<sequence length="411" mass="47400">MDNLELLNISELLEKHFKEKIEIEKQHVKILTGPGEHYGSIILKVDLNVKIEGIPRELKLVAKQIPVSELLQKAFDVQVTFRKESFAYTVSLPTLLEFQKEFKVPSEDLLDMFPKCYGARCNLDGNDGNVDRNAAILFENLINVGYQTIDRLVGFDLEGAKVVVTNLAKFHAVPLALKLLRPKVFAEKVMPGLVRHLGAEQLGEEVISVFHNSIMIAARKCDELSPYLSRLQKLVDYYAKHPYTNRPDPSEEYGTISHCDVWTSNIMVLKDSNGVVQKNKFLDLQLTNYSSALRDLIFFLFTSVQNNFVVQNLDELIKLYYDNFVHTLKYFDIDMSPYSWDNFNKELNKIAPDEVYHVLLMFKIICSQRGKVTNTIDKFEITDWTRKDLLGEEHTRKMRDTVLALVSRNWL</sequence>
<dbReference type="InterPro" id="IPR015897">
    <property type="entry name" value="CHK_kinase-like"/>
</dbReference>
<evidence type="ECO:0000313" key="3">
    <source>
        <dbReference type="Proteomes" id="UP001516400"/>
    </source>
</evidence>
<dbReference type="InterPro" id="IPR004119">
    <property type="entry name" value="EcKL"/>
</dbReference>
<evidence type="ECO:0000259" key="1">
    <source>
        <dbReference type="SMART" id="SM00587"/>
    </source>
</evidence>